<reference evidence="1 2" key="1">
    <citation type="submission" date="2019-10" db="EMBL/GenBank/DDBJ databases">
        <title>Genomic and transcriptomic insights into the perfect genentic adaptation of a filamentous nitrogen-fixing cyanobacterium to rice fields.</title>
        <authorList>
            <person name="Chen Z."/>
        </authorList>
    </citation>
    <scope>NUCLEOTIDE SEQUENCE [LARGE SCALE GENOMIC DNA]</scope>
    <source>
        <strain evidence="1">CCNUC1</strain>
    </source>
</reference>
<dbReference type="Proteomes" id="UP000326678">
    <property type="component" value="Chromosome Gxm1"/>
</dbReference>
<accession>A0A5P8W2P1</accession>
<proteinExistence type="predicted"/>
<dbReference type="EMBL" id="CP045226">
    <property type="protein sequence ID" value="QFS46998.1"/>
    <property type="molecule type" value="Genomic_DNA"/>
</dbReference>
<sequence>MHLAKPYSPAVSEESRNHQPSISEFIRLERRFWRVPSPLIVFH</sequence>
<name>A0A5P8W2P1_9NOSO</name>
<protein>
    <submittedName>
        <fullName evidence="1">Uncharacterized protein</fullName>
    </submittedName>
</protein>
<dbReference type="KEGG" id="nsh:GXM_04479"/>
<dbReference type="AlphaFoldDB" id="A0A5P8W2P1"/>
<gene>
    <name evidence="1" type="ORF">GXM_04479</name>
</gene>
<organism evidence="1 2">
    <name type="scientific">Nostoc sphaeroides CCNUC1</name>
    <dbReference type="NCBI Taxonomy" id="2653204"/>
    <lineage>
        <taxon>Bacteria</taxon>
        <taxon>Bacillati</taxon>
        <taxon>Cyanobacteriota</taxon>
        <taxon>Cyanophyceae</taxon>
        <taxon>Nostocales</taxon>
        <taxon>Nostocaceae</taxon>
        <taxon>Nostoc</taxon>
    </lineage>
</organism>
<evidence type="ECO:0000313" key="2">
    <source>
        <dbReference type="Proteomes" id="UP000326678"/>
    </source>
</evidence>
<evidence type="ECO:0000313" key="1">
    <source>
        <dbReference type="EMBL" id="QFS46998.1"/>
    </source>
</evidence>
<keyword evidence="2" id="KW-1185">Reference proteome</keyword>